<feature type="compositionally biased region" description="Low complexity" evidence="2">
    <location>
        <begin position="447"/>
        <end position="459"/>
    </location>
</feature>
<proteinExistence type="predicted"/>
<feature type="region of interest" description="Disordered" evidence="2">
    <location>
        <begin position="571"/>
        <end position="601"/>
    </location>
</feature>
<feature type="compositionally biased region" description="Basic and acidic residues" evidence="2">
    <location>
        <begin position="592"/>
        <end position="601"/>
    </location>
</feature>
<gene>
    <name evidence="3" type="ORF">FPRO05_11046</name>
</gene>
<feature type="compositionally biased region" description="Polar residues" evidence="2">
    <location>
        <begin position="114"/>
        <end position="123"/>
    </location>
</feature>
<feature type="region of interest" description="Disordered" evidence="2">
    <location>
        <begin position="104"/>
        <end position="123"/>
    </location>
</feature>
<feature type="compositionally biased region" description="Polar residues" evidence="2">
    <location>
        <begin position="572"/>
        <end position="582"/>
    </location>
</feature>
<feature type="region of interest" description="Disordered" evidence="2">
    <location>
        <begin position="1"/>
        <end position="24"/>
    </location>
</feature>
<sequence>MWAKDHDSSYGSPPPSHDRDSADGASIWEDEGISIAGLHGLVPSVQMNYSNGLTSSQGRPVDMHGQLGADPYGHAVNGQWSQQPVPIVCSPPSYTPIYPAQLHSESDVSENEPDQSLNDNPQVKTEDQNYINTFDLIFKENRELRLADVQLQNEIRTGLNSQSAMLSQSWGAVQNQLRQSRKYCKATKKKLEKVESHHHDRQDEIKELRELLMKKQKKLRRKLKRKLKRKLRHCWEKQGFSSNHLAFAVLPQMQMHSKDETCLMSQFPNKQFEVIIIVMSEHQKYTGGGSSPVEVTSASDSNPVQIILTPPTPIISTGNFDRRGEDTFKEVLPAVSEEKEVVQKTDKSDEKEVHIVNEGHDEKEVYIPAAAKEVYDHGLEKQVHDLRIHDRHDEKQICDTSENIAQVQRIDSPEKEVLPQTNYEDHKAFYHPDGSAQPLPTQDQENEASMAAKNSNSNANERRESISTVSTETSEKKDSAVWGYYQSRINKLNQAVDKKKKAWTTFTNNSTTAMTEKANKIDKGFKDRCTAFENGTTTKLNQLDRSISDSVDRAGKNVNTKVANWKMGMGNMKSQSMNSVKTLGSRYQIGTKEGKKEEGAQ</sequence>
<evidence type="ECO:0000256" key="2">
    <source>
        <dbReference type="SAM" id="MobiDB-lite"/>
    </source>
</evidence>
<evidence type="ECO:0000313" key="3">
    <source>
        <dbReference type="EMBL" id="RBA18028.1"/>
    </source>
</evidence>
<dbReference type="Proteomes" id="UP000251714">
    <property type="component" value="Unassembled WGS sequence"/>
</dbReference>
<reference evidence="3 4" key="1">
    <citation type="submission" date="2017-12" db="EMBL/GenBank/DDBJ databases">
        <title>Genome sequence of the mycotoxigenic crop pathogen Fusarium proliferatum, strain ITEM 2341 from Date Palm.</title>
        <authorList>
            <person name="Almiman B.F."/>
            <person name="Shittu T.A."/>
            <person name="Muthumeenakshi S."/>
            <person name="Baroncelli R."/>
            <person name="Sreenivasaprasada S."/>
        </authorList>
    </citation>
    <scope>NUCLEOTIDE SEQUENCE [LARGE SCALE GENOMIC DNA]</scope>
    <source>
        <strain evidence="3 4">ITEM 2341</strain>
    </source>
</reference>
<organism evidence="3 4">
    <name type="scientific">Gibberella intermedia</name>
    <name type="common">Bulb rot disease fungus</name>
    <name type="synonym">Fusarium proliferatum</name>
    <dbReference type="NCBI Taxonomy" id="948311"/>
    <lineage>
        <taxon>Eukaryota</taxon>
        <taxon>Fungi</taxon>
        <taxon>Dikarya</taxon>
        <taxon>Ascomycota</taxon>
        <taxon>Pezizomycotina</taxon>
        <taxon>Sordariomycetes</taxon>
        <taxon>Hypocreomycetidae</taxon>
        <taxon>Hypocreales</taxon>
        <taxon>Nectriaceae</taxon>
        <taxon>Fusarium</taxon>
        <taxon>Fusarium fujikuroi species complex</taxon>
    </lineage>
</organism>
<dbReference type="AlphaFoldDB" id="A0A365NBU7"/>
<keyword evidence="1" id="KW-0175">Coiled coil</keyword>
<evidence type="ECO:0000313" key="4">
    <source>
        <dbReference type="Proteomes" id="UP000251714"/>
    </source>
</evidence>
<protein>
    <submittedName>
        <fullName evidence="3">Uncharacterized protein</fullName>
    </submittedName>
</protein>
<accession>A0A365NBU7</accession>
<feature type="coiled-coil region" evidence="1">
    <location>
        <begin position="191"/>
        <end position="233"/>
    </location>
</feature>
<comment type="caution">
    <text evidence="3">The sequence shown here is derived from an EMBL/GenBank/DDBJ whole genome shotgun (WGS) entry which is preliminary data.</text>
</comment>
<name>A0A365NBU7_GIBIN</name>
<feature type="region of interest" description="Disordered" evidence="2">
    <location>
        <begin position="426"/>
        <end position="473"/>
    </location>
</feature>
<evidence type="ECO:0000256" key="1">
    <source>
        <dbReference type="SAM" id="Coils"/>
    </source>
</evidence>
<dbReference type="EMBL" id="PKMI01000015">
    <property type="protein sequence ID" value="RBA18028.1"/>
    <property type="molecule type" value="Genomic_DNA"/>
</dbReference>